<comment type="caution">
    <text evidence="1">The sequence shown here is derived from an EMBL/GenBank/DDBJ whole genome shotgun (WGS) entry which is preliminary data.</text>
</comment>
<proteinExistence type="predicted"/>
<dbReference type="PANTHER" id="PTHR36300:SF1">
    <property type="entry name" value="RAW, ISOFORM A"/>
    <property type="match status" value="1"/>
</dbReference>
<reference evidence="1 2" key="1">
    <citation type="submission" date="2019-05" db="EMBL/GenBank/DDBJ databases">
        <title>Another draft genome of Portunus trituberculatus and its Hox gene families provides insights of decapod evolution.</title>
        <authorList>
            <person name="Jeong J.-H."/>
            <person name="Song I."/>
            <person name="Kim S."/>
            <person name="Choi T."/>
            <person name="Kim D."/>
            <person name="Ryu S."/>
            <person name="Kim W."/>
        </authorList>
    </citation>
    <scope>NUCLEOTIDE SEQUENCE [LARGE SCALE GENOMIC DNA]</scope>
    <source>
        <tissue evidence="1">Muscle</tissue>
    </source>
</reference>
<keyword evidence="2" id="KW-1185">Reference proteome</keyword>
<dbReference type="GO" id="GO:0005886">
    <property type="term" value="C:plasma membrane"/>
    <property type="evidence" value="ECO:0007669"/>
    <property type="project" value="TreeGrafter"/>
</dbReference>
<sequence>MLTEDSLVDGEQLSRQALKDYNRGRSYLTDQASKDGIPVFSDIQEAVECAVSKAQAR</sequence>
<protein>
    <submittedName>
        <fullName evidence="1">Uncharacterized protein</fullName>
    </submittedName>
</protein>
<dbReference type="EMBL" id="VSRR010026398">
    <property type="protein sequence ID" value="MPC67544.1"/>
    <property type="molecule type" value="Genomic_DNA"/>
</dbReference>
<dbReference type="AlphaFoldDB" id="A0A5B7HG23"/>
<dbReference type="OrthoDB" id="6493944at2759"/>
<name>A0A5B7HG23_PORTR</name>
<organism evidence="1 2">
    <name type="scientific">Portunus trituberculatus</name>
    <name type="common">Swimming crab</name>
    <name type="synonym">Neptunus trituberculatus</name>
    <dbReference type="NCBI Taxonomy" id="210409"/>
    <lineage>
        <taxon>Eukaryota</taxon>
        <taxon>Metazoa</taxon>
        <taxon>Ecdysozoa</taxon>
        <taxon>Arthropoda</taxon>
        <taxon>Crustacea</taxon>
        <taxon>Multicrustacea</taxon>
        <taxon>Malacostraca</taxon>
        <taxon>Eumalacostraca</taxon>
        <taxon>Eucarida</taxon>
        <taxon>Decapoda</taxon>
        <taxon>Pleocyemata</taxon>
        <taxon>Brachyura</taxon>
        <taxon>Eubrachyura</taxon>
        <taxon>Portunoidea</taxon>
        <taxon>Portunidae</taxon>
        <taxon>Portuninae</taxon>
        <taxon>Portunus</taxon>
    </lineage>
</organism>
<accession>A0A5B7HG23</accession>
<dbReference type="Proteomes" id="UP000324222">
    <property type="component" value="Unassembled WGS sequence"/>
</dbReference>
<evidence type="ECO:0000313" key="1">
    <source>
        <dbReference type="EMBL" id="MPC67544.1"/>
    </source>
</evidence>
<gene>
    <name evidence="1" type="ORF">E2C01_061721</name>
</gene>
<dbReference type="PANTHER" id="PTHR36300">
    <property type="entry name" value="RAW, ISOFORM A"/>
    <property type="match status" value="1"/>
</dbReference>
<evidence type="ECO:0000313" key="2">
    <source>
        <dbReference type="Proteomes" id="UP000324222"/>
    </source>
</evidence>